<dbReference type="InterPro" id="IPR021109">
    <property type="entry name" value="Peptidase_aspartic_dom_sf"/>
</dbReference>
<keyword evidence="7" id="KW-0460">Magnesium</keyword>
<comment type="caution">
    <text evidence="15">The sequence shown here is derived from an EMBL/GenBank/DDBJ whole genome shotgun (WGS) entry which is preliminary data.</text>
</comment>
<name>A0A8T8SLB2_9BASI</name>
<dbReference type="Pfam" id="PF00078">
    <property type="entry name" value="RVT_1"/>
    <property type="match status" value="1"/>
</dbReference>
<evidence type="ECO:0000256" key="11">
    <source>
        <dbReference type="ARBA" id="ARBA00023268"/>
    </source>
</evidence>
<sequence>SPKRPRGEVRGVKLSRLVETGSGLGHLRHAPTSCQVQFPHTDLAPVPCLVDTGASLSTIDASLAERLGHAPSGGTLSINGIGTERTLGFVTLSFSIEGTDDTDGAVRLDFDHDFHVVPSFAPGILLGQDWISGHGLVVDPSSNKASMQGHHFRVRSDKPPAHTFLGKICTRKAVVLAPGYHTWVPVDCAALIADVDYTLDPTWHLDPAQQQMAVAIPCIMDRQTSRILVTNFSDEALEVPSRTLLGEATACGPGSVSTLQAYAFPLSDTTPTPAPFSTPPGSPLDQFEFDEQPLAARAQENATIIVDDVFRVGVDDGGIPHREVVALLRQHKEAFSLDGRPGHVQDVAMRIPVEDTAQLQADPPRRVSPEKRQAIDKELAQLLEWGVVEESTSPVSAPVHLVKQRTKLRFCVDYRSLNKATTPDRYPLPRVDDVIETLRGHSWFSSMDAVRGYHQADIHPEDRWKTAFATHRGLFQYRRVPFGLTAAPAFFQRMMDALLGPIRWIAALVYLDDIVVFTHSLAEHLTALKYVLSEAERVGLRFSPAKCTFAVRELGLLGRKVSGFGLGVMEDRAAAVRELPRPRNLQELYHTLGLLSYYRSFIPRFSQRAAPLTALTKGLAYQRVGSAWILLRSDGTPTSKQAQLLAWSDKEESAFNDLKSALISPPTLAHPDYDRPFLLYTDACKSGFAAAIHQIHVHPVPSVPTVVAPAWPNLTPPLDPLAWSDALLRDPTFAPTMRRFAASPTTEDDDGVYAVKDGILIRRDDGRVCVPRSMLLAVLRHAHDDGGHFGFGKTYALVATQFWHPRLSSLVEAIVRLGWRPERLTSDHDMRIIGEAGQQLAGFLGARITATPPHHHQANPVERHVQIVQRVLRAMSTARSGLWDDEVLPAVELAINSSVSTATGLTPFDAIFIDSPRLLDALLRDGGHDGVGD</sequence>
<evidence type="ECO:0000256" key="8">
    <source>
        <dbReference type="ARBA" id="ARBA00022884"/>
    </source>
</evidence>
<dbReference type="InterPro" id="IPR012337">
    <property type="entry name" value="RNaseH-like_sf"/>
</dbReference>
<evidence type="ECO:0000256" key="2">
    <source>
        <dbReference type="ARBA" id="ARBA00022695"/>
    </source>
</evidence>
<accession>A0A8T8SLB2</accession>
<evidence type="ECO:0000313" key="15">
    <source>
        <dbReference type="EMBL" id="KAE8243396.1"/>
    </source>
</evidence>
<evidence type="ECO:0000256" key="1">
    <source>
        <dbReference type="ARBA" id="ARBA00022679"/>
    </source>
</evidence>
<dbReference type="InterPro" id="IPR043128">
    <property type="entry name" value="Rev_trsase/Diguanyl_cyclase"/>
</dbReference>
<reference evidence="15" key="2">
    <citation type="journal article" date="2019" name="IMA Fungus">
        <title>Genome sequencing and comparison of five Tilletia species to identify candidate genes for the detection of regulated species infecting wheat.</title>
        <authorList>
            <person name="Nguyen H.D.T."/>
            <person name="Sultana T."/>
            <person name="Kesanakurti P."/>
            <person name="Hambleton S."/>
        </authorList>
    </citation>
    <scope>NUCLEOTIDE SEQUENCE</scope>
    <source>
        <strain evidence="15">DAOMC 238032</strain>
    </source>
</reference>
<evidence type="ECO:0000313" key="16">
    <source>
        <dbReference type="Proteomes" id="UP000077671"/>
    </source>
</evidence>
<dbReference type="GO" id="GO:0004190">
    <property type="term" value="F:aspartic-type endopeptidase activity"/>
    <property type="evidence" value="ECO:0007669"/>
    <property type="project" value="UniProtKB-KW"/>
</dbReference>
<dbReference type="PANTHER" id="PTHR37984">
    <property type="entry name" value="PROTEIN CBG26694"/>
    <property type="match status" value="1"/>
</dbReference>
<dbReference type="InterPro" id="IPR043502">
    <property type="entry name" value="DNA/RNA_pol_sf"/>
</dbReference>
<dbReference type="SUPFAM" id="SSF56672">
    <property type="entry name" value="DNA/RNA polymerases"/>
    <property type="match status" value="1"/>
</dbReference>
<evidence type="ECO:0000256" key="5">
    <source>
        <dbReference type="ARBA" id="ARBA00022759"/>
    </source>
</evidence>
<dbReference type="PANTHER" id="PTHR37984:SF5">
    <property type="entry name" value="PROTEIN NYNRIN-LIKE"/>
    <property type="match status" value="1"/>
</dbReference>
<dbReference type="InterPro" id="IPR050951">
    <property type="entry name" value="Retrovirus_Pol_polyprotein"/>
</dbReference>
<keyword evidence="6" id="KW-0378">Hydrolase</keyword>
<dbReference type="PROSITE" id="PS00141">
    <property type="entry name" value="ASP_PROTEASE"/>
    <property type="match status" value="1"/>
</dbReference>
<dbReference type="GO" id="GO:0003964">
    <property type="term" value="F:RNA-directed DNA polymerase activity"/>
    <property type="evidence" value="ECO:0007669"/>
    <property type="project" value="UniProtKB-KW"/>
</dbReference>
<keyword evidence="10" id="KW-0695">RNA-directed DNA polymerase</keyword>
<dbReference type="AlphaFoldDB" id="A0A8T8SLB2"/>
<dbReference type="CDD" id="cd01647">
    <property type="entry name" value="RT_LTR"/>
    <property type="match status" value="1"/>
</dbReference>
<gene>
    <name evidence="15" type="ORF">A4X03_0g7775</name>
</gene>
<dbReference type="Proteomes" id="UP000077671">
    <property type="component" value="Unassembled WGS sequence"/>
</dbReference>
<evidence type="ECO:0000256" key="6">
    <source>
        <dbReference type="ARBA" id="ARBA00022801"/>
    </source>
</evidence>
<evidence type="ECO:0000256" key="10">
    <source>
        <dbReference type="ARBA" id="ARBA00022918"/>
    </source>
</evidence>
<dbReference type="PROSITE" id="PS50994">
    <property type="entry name" value="INTEGRASE"/>
    <property type="match status" value="1"/>
</dbReference>
<evidence type="ECO:0000259" key="14">
    <source>
        <dbReference type="PROSITE" id="PS50994"/>
    </source>
</evidence>
<dbReference type="Gene3D" id="3.30.420.10">
    <property type="entry name" value="Ribonuclease H-like superfamily/Ribonuclease H"/>
    <property type="match status" value="1"/>
</dbReference>
<dbReference type="SUPFAM" id="SSF53098">
    <property type="entry name" value="Ribonuclease H-like"/>
    <property type="match status" value="1"/>
</dbReference>
<evidence type="ECO:0000256" key="4">
    <source>
        <dbReference type="ARBA" id="ARBA00022750"/>
    </source>
</evidence>
<dbReference type="InterPro" id="IPR001969">
    <property type="entry name" value="Aspartic_peptidase_AS"/>
</dbReference>
<dbReference type="GO" id="GO:0006508">
    <property type="term" value="P:proteolysis"/>
    <property type="evidence" value="ECO:0007669"/>
    <property type="project" value="InterPro"/>
</dbReference>
<dbReference type="InterPro" id="IPR041577">
    <property type="entry name" value="RT_RNaseH_2"/>
</dbReference>
<dbReference type="PROSITE" id="PS50175">
    <property type="entry name" value="ASP_PROT_RETROV"/>
    <property type="match status" value="1"/>
</dbReference>
<dbReference type="GO" id="GO:0005634">
    <property type="term" value="C:nucleus"/>
    <property type="evidence" value="ECO:0007669"/>
    <property type="project" value="UniProtKB-ARBA"/>
</dbReference>
<dbReference type="EMBL" id="LWDD02001995">
    <property type="protein sequence ID" value="KAE8243396.1"/>
    <property type="molecule type" value="Genomic_DNA"/>
</dbReference>
<proteinExistence type="predicted"/>
<dbReference type="Gene3D" id="3.30.70.270">
    <property type="match status" value="2"/>
</dbReference>
<dbReference type="InterPro" id="IPR001995">
    <property type="entry name" value="Peptidase_A2_cat"/>
</dbReference>
<feature type="domain" description="Integrase catalytic" evidence="14">
    <location>
        <begin position="807"/>
        <end position="915"/>
    </location>
</feature>
<dbReference type="InterPro" id="IPR041588">
    <property type="entry name" value="Integrase_H2C2"/>
</dbReference>
<keyword evidence="4" id="KW-0645">Protease</keyword>
<evidence type="ECO:0000259" key="12">
    <source>
        <dbReference type="PROSITE" id="PS50175"/>
    </source>
</evidence>
<dbReference type="CDD" id="cd00303">
    <property type="entry name" value="retropepsin_like"/>
    <property type="match status" value="1"/>
</dbReference>
<feature type="domain" description="Peptidase A2" evidence="12">
    <location>
        <begin position="46"/>
        <end position="130"/>
    </location>
</feature>
<keyword evidence="3" id="KW-0540">Nuclease</keyword>
<dbReference type="Pfam" id="PF13650">
    <property type="entry name" value="Asp_protease_2"/>
    <property type="match status" value="1"/>
</dbReference>
<dbReference type="InterPro" id="IPR036397">
    <property type="entry name" value="RNaseH_sf"/>
</dbReference>
<dbReference type="InterPro" id="IPR000477">
    <property type="entry name" value="RT_dom"/>
</dbReference>
<evidence type="ECO:0000256" key="3">
    <source>
        <dbReference type="ARBA" id="ARBA00022722"/>
    </source>
</evidence>
<dbReference type="Pfam" id="PF17921">
    <property type="entry name" value="Integrase_H2C2"/>
    <property type="match status" value="1"/>
</dbReference>
<evidence type="ECO:0000256" key="9">
    <source>
        <dbReference type="ARBA" id="ARBA00022908"/>
    </source>
</evidence>
<evidence type="ECO:0008006" key="17">
    <source>
        <dbReference type="Google" id="ProtNLM"/>
    </source>
</evidence>
<keyword evidence="9" id="KW-0229">DNA integration</keyword>
<keyword evidence="4" id="KW-0064">Aspartyl protease</keyword>
<feature type="domain" description="Reverse transcriptase" evidence="13">
    <location>
        <begin position="383"/>
        <end position="568"/>
    </location>
</feature>
<dbReference type="SUPFAM" id="SSF50630">
    <property type="entry name" value="Acid proteases"/>
    <property type="match status" value="1"/>
</dbReference>
<dbReference type="GO" id="GO:0015074">
    <property type="term" value="P:DNA integration"/>
    <property type="evidence" value="ECO:0007669"/>
    <property type="project" value="UniProtKB-KW"/>
</dbReference>
<dbReference type="PROSITE" id="PS50878">
    <property type="entry name" value="RT_POL"/>
    <property type="match status" value="1"/>
</dbReference>
<dbReference type="InterPro" id="IPR001584">
    <property type="entry name" value="Integrase_cat-core"/>
</dbReference>
<evidence type="ECO:0000259" key="13">
    <source>
        <dbReference type="PROSITE" id="PS50878"/>
    </source>
</evidence>
<dbReference type="Gene3D" id="3.10.10.10">
    <property type="entry name" value="HIV Type 1 Reverse Transcriptase, subunit A, domain 1"/>
    <property type="match status" value="1"/>
</dbReference>
<evidence type="ECO:0000256" key="7">
    <source>
        <dbReference type="ARBA" id="ARBA00022842"/>
    </source>
</evidence>
<dbReference type="GO" id="GO:0004519">
    <property type="term" value="F:endonuclease activity"/>
    <property type="evidence" value="ECO:0007669"/>
    <property type="project" value="UniProtKB-KW"/>
</dbReference>
<dbReference type="GO" id="GO:0003723">
    <property type="term" value="F:RNA binding"/>
    <property type="evidence" value="ECO:0007669"/>
    <property type="project" value="UniProtKB-KW"/>
</dbReference>
<dbReference type="Gene3D" id="2.40.70.10">
    <property type="entry name" value="Acid Proteases"/>
    <property type="match status" value="1"/>
</dbReference>
<feature type="non-terminal residue" evidence="15">
    <location>
        <position position="1"/>
    </location>
</feature>
<keyword evidence="5" id="KW-0255">Endonuclease</keyword>
<keyword evidence="8" id="KW-0694">RNA-binding</keyword>
<reference evidence="15" key="1">
    <citation type="submission" date="2016-04" db="EMBL/GenBank/DDBJ databases">
        <authorList>
            <person name="Nguyen H.D."/>
            <person name="Kesanakurti P."/>
            <person name="Cullis J."/>
            <person name="Levesque C.A."/>
            <person name="Hambleton S."/>
        </authorList>
    </citation>
    <scope>NUCLEOTIDE SEQUENCE</scope>
    <source>
        <strain evidence="15">DAOMC 238032</strain>
    </source>
</reference>
<organism evidence="15 16">
    <name type="scientific">Tilletia caries</name>
    <name type="common">wheat bunt fungus</name>
    <dbReference type="NCBI Taxonomy" id="13290"/>
    <lineage>
        <taxon>Eukaryota</taxon>
        <taxon>Fungi</taxon>
        <taxon>Dikarya</taxon>
        <taxon>Basidiomycota</taxon>
        <taxon>Ustilaginomycotina</taxon>
        <taxon>Exobasidiomycetes</taxon>
        <taxon>Tilletiales</taxon>
        <taxon>Tilletiaceae</taxon>
        <taxon>Tilletia</taxon>
    </lineage>
</organism>
<keyword evidence="2" id="KW-0548">Nucleotidyltransferase</keyword>
<protein>
    <recommendedName>
        <fullName evidence="17">Reverse transcriptase</fullName>
    </recommendedName>
</protein>
<keyword evidence="1" id="KW-0808">Transferase</keyword>
<dbReference type="Pfam" id="PF17919">
    <property type="entry name" value="RT_RNaseH_2"/>
    <property type="match status" value="1"/>
</dbReference>
<keyword evidence="11" id="KW-0511">Multifunctional enzyme</keyword>